<feature type="compositionally biased region" description="Polar residues" evidence="8">
    <location>
        <begin position="470"/>
        <end position="486"/>
    </location>
</feature>
<evidence type="ECO:0000259" key="9">
    <source>
        <dbReference type="SMART" id="SM01030"/>
    </source>
</evidence>
<dbReference type="GO" id="GO:0006298">
    <property type="term" value="P:mismatch repair"/>
    <property type="evidence" value="ECO:0007669"/>
    <property type="project" value="TreeGrafter"/>
</dbReference>
<dbReference type="InterPro" id="IPR004583">
    <property type="entry name" value="DNA_repair_Rad4"/>
</dbReference>
<feature type="compositionally biased region" description="Polar residues" evidence="8">
    <location>
        <begin position="74"/>
        <end position="86"/>
    </location>
</feature>
<dbReference type="FunFam" id="3.30.70.2460:FF:000001">
    <property type="entry name" value="DNA repair protein Rad4 family"/>
    <property type="match status" value="1"/>
</dbReference>
<evidence type="ECO:0000256" key="7">
    <source>
        <dbReference type="ARBA" id="ARBA00023242"/>
    </source>
</evidence>
<feature type="compositionally biased region" description="Basic residues" evidence="8">
    <location>
        <begin position="456"/>
        <end position="465"/>
    </location>
</feature>
<feature type="compositionally biased region" description="Polar residues" evidence="8">
    <location>
        <begin position="1"/>
        <end position="10"/>
    </location>
</feature>
<dbReference type="InterPro" id="IPR018326">
    <property type="entry name" value="Rad4_beta-hairpin_dom1"/>
</dbReference>
<feature type="compositionally biased region" description="Basic residues" evidence="8">
    <location>
        <begin position="428"/>
        <end position="440"/>
    </location>
</feature>
<evidence type="ECO:0008006" key="13">
    <source>
        <dbReference type="Google" id="ProtNLM"/>
    </source>
</evidence>
<evidence type="ECO:0000256" key="1">
    <source>
        <dbReference type="ARBA" id="ARBA00004123"/>
    </source>
</evidence>
<name>A0A0A9VXW2_LYGHE</name>
<dbReference type="GO" id="GO:0003684">
    <property type="term" value="F:damaged DNA binding"/>
    <property type="evidence" value="ECO:0007669"/>
    <property type="project" value="InterPro"/>
</dbReference>
<dbReference type="InterPro" id="IPR036985">
    <property type="entry name" value="Transglutaminase-like_sf"/>
</dbReference>
<dbReference type="Pfam" id="PF03835">
    <property type="entry name" value="Rad4"/>
    <property type="match status" value="1"/>
</dbReference>
<dbReference type="NCBIfam" id="TIGR00605">
    <property type="entry name" value="rad4"/>
    <property type="match status" value="1"/>
</dbReference>
<dbReference type="SMART" id="SM01032">
    <property type="entry name" value="BHD_3"/>
    <property type="match status" value="1"/>
</dbReference>
<reference evidence="12" key="1">
    <citation type="journal article" date="2014" name="PLoS ONE">
        <title>Transcriptome-Based Identification of ABC Transporters in the Western Tarnished Plant Bug Lygus hesperus.</title>
        <authorList>
            <person name="Hull J.J."/>
            <person name="Chaney K."/>
            <person name="Geib S.M."/>
            <person name="Fabrick J.A."/>
            <person name="Brent C.S."/>
            <person name="Walsh D."/>
            <person name="Lavine L.C."/>
        </authorList>
    </citation>
    <scope>NUCLEOTIDE SEQUENCE</scope>
</reference>
<protein>
    <recommendedName>
        <fullName evidence="13">DNA repair protein complementing XP-C cells</fullName>
    </recommendedName>
</protein>
<evidence type="ECO:0000259" key="11">
    <source>
        <dbReference type="SMART" id="SM01032"/>
    </source>
</evidence>
<feature type="region of interest" description="Disordered" evidence="8">
    <location>
        <begin position="118"/>
        <end position="164"/>
    </location>
</feature>
<dbReference type="Gene3D" id="3.90.260.10">
    <property type="entry name" value="Transglutaminase-like"/>
    <property type="match status" value="1"/>
</dbReference>
<dbReference type="GO" id="GO:0071942">
    <property type="term" value="C:XPC complex"/>
    <property type="evidence" value="ECO:0007669"/>
    <property type="project" value="TreeGrafter"/>
</dbReference>
<keyword evidence="3" id="KW-0597">Phosphoprotein</keyword>
<keyword evidence="4" id="KW-0227">DNA damage</keyword>
<dbReference type="Pfam" id="PF10405">
    <property type="entry name" value="BHD_3"/>
    <property type="match status" value="1"/>
</dbReference>
<feature type="region of interest" description="Disordered" evidence="8">
    <location>
        <begin position="1"/>
        <end position="95"/>
    </location>
</feature>
<feature type="domain" description="Rad4 beta-hairpin" evidence="10">
    <location>
        <begin position="659"/>
        <end position="715"/>
    </location>
</feature>
<dbReference type="SMART" id="SM01030">
    <property type="entry name" value="BHD_1"/>
    <property type="match status" value="1"/>
</dbReference>
<accession>A0A0A9VXW2</accession>
<feature type="compositionally biased region" description="Basic residues" evidence="8">
    <location>
        <begin position="16"/>
        <end position="27"/>
    </location>
</feature>
<dbReference type="SMART" id="SM01031">
    <property type="entry name" value="BHD_2"/>
    <property type="match status" value="1"/>
</dbReference>
<keyword evidence="7" id="KW-0539">Nucleus</keyword>
<feature type="region of interest" description="Disordered" evidence="8">
    <location>
        <begin position="386"/>
        <end position="499"/>
    </location>
</feature>
<dbReference type="InterPro" id="IPR038765">
    <property type="entry name" value="Papain-like_cys_pep_sf"/>
</dbReference>
<dbReference type="InterPro" id="IPR042488">
    <property type="entry name" value="Rad4_BHD3_sf"/>
</dbReference>
<evidence type="ECO:0000256" key="5">
    <source>
        <dbReference type="ARBA" id="ARBA00023125"/>
    </source>
</evidence>
<organism evidence="12">
    <name type="scientific">Lygus hesperus</name>
    <name type="common">Western plant bug</name>
    <dbReference type="NCBI Taxonomy" id="30085"/>
    <lineage>
        <taxon>Eukaryota</taxon>
        <taxon>Metazoa</taxon>
        <taxon>Ecdysozoa</taxon>
        <taxon>Arthropoda</taxon>
        <taxon>Hexapoda</taxon>
        <taxon>Insecta</taxon>
        <taxon>Pterygota</taxon>
        <taxon>Neoptera</taxon>
        <taxon>Paraneoptera</taxon>
        <taxon>Hemiptera</taxon>
        <taxon>Heteroptera</taxon>
        <taxon>Panheteroptera</taxon>
        <taxon>Cimicomorpha</taxon>
        <taxon>Miridae</taxon>
        <taxon>Mirini</taxon>
        <taxon>Lygus</taxon>
    </lineage>
</organism>
<keyword evidence="5" id="KW-0238">DNA-binding</keyword>
<dbReference type="Pfam" id="PF10403">
    <property type="entry name" value="BHD_1"/>
    <property type="match status" value="1"/>
</dbReference>
<evidence type="ECO:0000256" key="3">
    <source>
        <dbReference type="ARBA" id="ARBA00022553"/>
    </source>
</evidence>
<dbReference type="EMBL" id="GBHO01042582">
    <property type="protein sequence ID" value="JAG01022.1"/>
    <property type="molecule type" value="Transcribed_RNA"/>
</dbReference>
<feature type="domain" description="Rad4 beta-hairpin" evidence="11">
    <location>
        <begin position="722"/>
        <end position="796"/>
    </location>
</feature>
<dbReference type="AlphaFoldDB" id="A0A0A9VXW2"/>
<dbReference type="FunFam" id="2.20.20.110:FF:000001">
    <property type="entry name" value="DNA repair protein complementing XP-C cells"/>
    <property type="match status" value="1"/>
</dbReference>
<sequence>MSSTDSSSTEEGPPNRRSKMVASKKRQERVNSVFDMDDTSSSSSDEFERVPDCLDDLGDIDFRAKSKSGPPKISDTTASVIMSVSESESKDQTSHVDYYDFSKILQSQEELKHVAEKMASYTDTHSNVESHAKRNSYSKGRKGTKKGKAARNPPRLDSSKPDEEIDELLRVGERIKTKPKSRNLKRTLDDSTLDEDMVLVTEQLDDDDDDDEEPTQDVEFTIALPSVHLKRKKYREMRDQIELARKYNESRRLFQVELHKASLLGYLSHGFFLNSLANTDELHALALSVIPNKSFYPPSVNTLSYSEKVTKWFNKKYPIDYSKTVVSLEILVEDFGRDKASSLTSLVVMFVALCRQLGLKCRLLIALQPCPIKPPASEMMKIPKENEEADGDDTSLESPNKKAKAEVTSCENVSNNESTSKPHPNNSKAKRSTSPNKKKTSAPVKTTKQESASKVQKNKSKKTMKGKNSAGNSSKNMSNRRVLSSDDSGEDEPVNNQSTRKGVDFWAEVYIEAEEMWVPADVARGQVNNATAIGNGVTGPLAYVVAWNSDATIKDLTRRYSPNWLTAAPKLRVEPKWWKKTLAPWAPRNTKLEKLENKKLDEEEAATPIPTKIQDCKNHPFYALKRHLLKYEAIYPPDAKPIGFIRGEAVYSRVCVSELHTKETWMRQGKALRVDEEPYKIVKARPKWDKVSSSVVKDLPLPLFGYWQVEDYIAPPAVDGIVPKNEYGNVEMYRPSMLPAGTVHLQVPGLAKVARKLGIDFAPAVVGWEYHGGSSHPSIDGIIVCKEQQDTLLDAWNAAVDNDIEKEKSKSHLRAVKNWKKLIRSVIIRRRIEKKYKLNLSNVNVK</sequence>
<dbReference type="InterPro" id="IPR018327">
    <property type="entry name" value="BHD_2"/>
</dbReference>
<gene>
    <name evidence="12" type="ORF">CM83_46547</name>
</gene>
<reference evidence="12" key="2">
    <citation type="submission" date="2014-07" db="EMBL/GenBank/DDBJ databases">
        <authorList>
            <person name="Hull J."/>
        </authorList>
    </citation>
    <scope>NUCLEOTIDE SEQUENCE</scope>
</reference>
<dbReference type="GO" id="GO:0003697">
    <property type="term" value="F:single-stranded DNA binding"/>
    <property type="evidence" value="ECO:0007669"/>
    <property type="project" value="TreeGrafter"/>
</dbReference>
<dbReference type="InterPro" id="IPR018026">
    <property type="entry name" value="DNA_repair_Rad4-like"/>
</dbReference>
<dbReference type="GO" id="GO:0005737">
    <property type="term" value="C:cytoplasm"/>
    <property type="evidence" value="ECO:0007669"/>
    <property type="project" value="TreeGrafter"/>
</dbReference>
<proteinExistence type="inferred from homology"/>
<feature type="compositionally biased region" description="Polar residues" evidence="8">
    <location>
        <begin position="409"/>
        <end position="427"/>
    </location>
</feature>
<comment type="similarity">
    <text evidence="2">Belongs to the XPC family.</text>
</comment>
<feature type="compositionally biased region" description="Basic residues" evidence="8">
    <location>
        <begin position="133"/>
        <end position="149"/>
    </location>
</feature>
<dbReference type="SUPFAM" id="SSF54001">
    <property type="entry name" value="Cysteine proteinases"/>
    <property type="match status" value="1"/>
</dbReference>
<evidence type="ECO:0000256" key="6">
    <source>
        <dbReference type="ARBA" id="ARBA00023204"/>
    </source>
</evidence>
<dbReference type="GO" id="GO:0000111">
    <property type="term" value="C:nucleotide-excision repair factor 2 complex"/>
    <property type="evidence" value="ECO:0007669"/>
    <property type="project" value="TreeGrafter"/>
</dbReference>
<evidence type="ECO:0000313" key="12">
    <source>
        <dbReference type="EMBL" id="JAG01022.1"/>
    </source>
</evidence>
<evidence type="ECO:0000259" key="10">
    <source>
        <dbReference type="SMART" id="SM01031"/>
    </source>
</evidence>
<evidence type="ECO:0000256" key="8">
    <source>
        <dbReference type="SAM" id="MobiDB-lite"/>
    </source>
</evidence>
<keyword evidence="6" id="KW-0234">DNA repair</keyword>
<dbReference type="InterPro" id="IPR018328">
    <property type="entry name" value="Rad4_beta-hairpin_dom3"/>
</dbReference>
<dbReference type="Gene3D" id="2.20.20.110">
    <property type="entry name" value="Rad4, beta-hairpin domain BHD1"/>
    <property type="match status" value="1"/>
</dbReference>
<dbReference type="GO" id="GO:0006289">
    <property type="term" value="P:nucleotide-excision repair"/>
    <property type="evidence" value="ECO:0007669"/>
    <property type="project" value="InterPro"/>
</dbReference>
<dbReference type="InterPro" id="IPR018325">
    <property type="entry name" value="Rad4/PNGase_transGLS-fold"/>
</dbReference>
<feature type="compositionally biased region" description="Polar residues" evidence="8">
    <location>
        <begin position="443"/>
        <end position="455"/>
    </location>
</feature>
<dbReference type="PANTHER" id="PTHR12135">
    <property type="entry name" value="DNA REPAIR PROTEIN XP-C / RAD4"/>
    <property type="match status" value="1"/>
</dbReference>
<dbReference type="PANTHER" id="PTHR12135:SF0">
    <property type="entry name" value="DNA REPAIR PROTEIN COMPLEMENTING XP-C CELLS"/>
    <property type="match status" value="1"/>
</dbReference>
<comment type="subcellular location">
    <subcellularLocation>
        <location evidence="1">Nucleus</location>
    </subcellularLocation>
</comment>
<feature type="domain" description="Rad4 beta-hairpin" evidence="9">
    <location>
        <begin position="605"/>
        <end position="657"/>
    </location>
</feature>
<evidence type="ECO:0000256" key="2">
    <source>
        <dbReference type="ARBA" id="ARBA00009525"/>
    </source>
</evidence>
<evidence type="ECO:0000256" key="4">
    <source>
        <dbReference type="ARBA" id="ARBA00022763"/>
    </source>
</evidence>
<dbReference type="Gene3D" id="3.30.70.2460">
    <property type="entry name" value="Rad4, beta-hairpin domain BHD3"/>
    <property type="match status" value="1"/>
</dbReference>